<dbReference type="Proteomes" id="UP000182011">
    <property type="component" value="Unassembled WGS sequence"/>
</dbReference>
<evidence type="ECO:0000256" key="6">
    <source>
        <dbReference type="SAM" id="Phobius"/>
    </source>
</evidence>
<dbReference type="NCBIfam" id="TIGR03718">
    <property type="entry name" value="R_switched_Alx"/>
    <property type="match status" value="1"/>
</dbReference>
<dbReference type="Proteomes" id="UP000182200">
    <property type="component" value="Unassembled WGS sequence"/>
</dbReference>
<evidence type="ECO:0000256" key="3">
    <source>
        <dbReference type="ARBA" id="ARBA00022692"/>
    </source>
</evidence>
<feature type="transmembrane region" description="Helical" evidence="6">
    <location>
        <begin position="105"/>
        <end position="127"/>
    </location>
</feature>
<dbReference type="Pfam" id="PF03741">
    <property type="entry name" value="TerC"/>
    <property type="match status" value="1"/>
</dbReference>
<comment type="similarity">
    <text evidence="2">Belongs to the TerC family.</text>
</comment>
<feature type="transmembrane region" description="Helical" evidence="6">
    <location>
        <begin position="195"/>
        <end position="219"/>
    </location>
</feature>
<keyword evidence="5 6" id="KW-0472">Membrane</keyword>
<feature type="transmembrane region" description="Helical" evidence="6">
    <location>
        <begin position="39"/>
        <end position="60"/>
    </location>
</feature>
<dbReference type="GO" id="GO:0016020">
    <property type="term" value="C:membrane"/>
    <property type="evidence" value="ECO:0007669"/>
    <property type="project" value="UniProtKB-SubCell"/>
</dbReference>
<sequence length="330" mass="37361">MHLTETLMWILFNIFVIGMLALDLGVFHRKAHEIKLKEAIIWSIVWILLALIFNVLVYFWHGTQAALEFLTGYLVEKSLSMDNIFVFLMIFSYFGVKPMYQHKVLFWGIVGAVVMRAIFIFAGITLIKLFHPIIYVFGAFLIFTGIKMGLQKDREIHPEKNPVLKVFRKIFKITPDYVDGKFFIRQGKNLIATPLFVVLLIVESTDVMFAVDSIPAIIAITRDPFIVYTSNIFAILGLRALYFAIAGFVTMFRFFKYGLSVILVFVGIKMLISDIYKIPTLIALIVVFSIITISILASVLIPESKPAVAANPGVEENLNEEEKSKTNSGG</sequence>
<organism evidence="8 9">
    <name type="scientific">Candidatus Kryptonium thompsonii</name>
    <dbReference type="NCBI Taxonomy" id="1633631"/>
    <lineage>
        <taxon>Bacteria</taxon>
        <taxon>Pseudomonadati</taxon>
        <taxon>Candidatus Kryptoniota</taxon>
        <taxon>Candidatus Kryptonium</taxon>
    </lineage>
</organism>
<dbReference type="OrthoDB" id="9783692at2"/>
<accession>A0A0P1LSN9</accession>
<accession>A0A0P1MP92</accession>
<dbReference type="PANTHER" id="PTHR30238">
    <property type="entry name" value="MEMBRANE BOUND PREDICTED REDOX MODULATOR"/>
    <property type="match status" value="1"/>
</dbReference>
<dbReference type="EMBL" id="FAOP01000006">
    <property type="protein sequence ID" value="CUU06636.1"/>
    <property type="molecule type" value="Genomic_DNA"/>
</dbReference>
<dbReference type="PANTHER" id="PTHR30238:SF0">
    <property type="entry name" value="THYLAKOID MEMBRANE PROTEIN TERC, CHLOROPLASTIC"/>
    <property type="match status" value="1"/>
</dbReference>
<feature type="transmembrane region" description="Helical" evidence="6">
    <location>
        <begin position="6"/>
        <end position="27"/>
    </location>
</feature>
<protein>
    <submittedName>
        <fullName evidence="8">Tellurite resistance protein TerC</fullName>
    </submittedName>
</protein>
<reference evidence="8" key="2">
    <citation type="submission" date="2015-11" db="EMBL/GenBank/DDBJ databases">
        <authorList>
            <person name="Zhang Y."/>
            <person name="Guo Z."/>
        </authorList>
    </citation>
    <scope>NUCLEOTIDE SEQUENCE [LARGE SCALE GENOMIC DNA]</scope>
    <source>
        <strain evidence="8">JGI-4</strain>
    </source>
</reference>
<keyword evidence="4 6" id="KW-1133">Transmembrane helix</keyword>
<comment type="subcellular location">
    <subcellularLocation>
        <location evidence="1">Membrane</location>
        <topology evidence="1">Multi-pass membrane protein</topology>
    </subcellularLocation>
</comment>
<accession>A0A0P1LCJ6</accession>
<feature type="transmembrane region" description="Helical" evidence="6">
    <location>
        <begin position="278"/>
        <end position="301"/>
    </location>
</feature>
<dbReference type="AlphaFoldDB" id="A0A0N7MZR3"/>
<feature type="transmembrane region" description="Helical" evidence="6">
    <location>
        <begin position="80"/>
        <end position="96"/>
    </location>
</feature>
<dbReference type="InterPro" id="IPR005496">
    <property type="entry name" value="Integral_membrane_TerC"/>
</dbReference>
<accession>A0A0N7MRV8</accession>
<evidence type="ECO:0000313" key="10">
    <source>
        <dbReference type="Proteomes" id="UP000182200"/>
    </source>
</evidence>
<keyword evidence="3 6" id="KW-0812">Transmembrane</keyword>
<evidence type="ECO:0000313" key="7">
    <source>
        <dbReference type="EMBL" id="CUS85516.1"/>
    </source>
</evidence>
<feature type="transmembrane region" description="Helical" evidence="6">
    <location>
        <begin position="133"/>
        <end position="150"/>
    </location>
</feature>
<keyword evidence="10" id="KW-1185">Reference proteome</keyword>
<accession>A0A0P1LTV1</accession>
<dbReference type="STRING" id="1633631.GCA_001442925_01556"/>
<reference evidence="9 10" key="1">
    <citation type="submission" date="2015-11" db="EMBL/GenBank/DDBJ databases">
        <authorList>
            <person name="Varghese N."/>
        </authorList>
    </citation>
    <scope>NUCLEOTIDE SEQUENCE [LARGE SCALE GENOMIC DNA]</scope>
    <source>
        <strain evidence="7 10">JGI-8</strain>
    </source>
</reference>
<accession>A0A0P1P0T0</accession>
<dbReference type="InterPro" id="IPR022369">
    <property type="entry name" value="Integral_membrane_TerC_rswitch"/>
</dbReference>
<evidence type="ECO:0000256" key="4">
    <source>
        <dbReference type="ARBA" id="ARBA00022989"/>
    </source>
</evidence>
<accession>A0A0S4N628</accession>
<feature type="transmembrane region" description="Helical" evidence="6">
    <location>
        <begin position="225"/>
        <end position="242"/>
    </location>
</feature>
<accession>A0A0P1LK51</accession>
<proteinExistence type="inferred from homology"/>
<name>A0A0N7MZR3_9BACT</name>
<evidence type="ECO:0000313" key="9">
    <source>
        <dbReference type="Proteomes" id="UP000182011"/>
    </source>
</evidence>
<accession>A0A0P1LSA4</accession>
<evidence type="ECO:0000256" key="1">
    <source>
        <dbReference type="ARBA" id="ARBA00004141"/>
    </source>
</evidence>
<accession>A0A0N7MZR3</accession>
<evidence type="ECO:0000256" key="5">
    <source>
        <dbReference type="ARBA" id="ARBA00023136"/>
    </source>
</evidence>
<feature type="transmembrane region" description="Helical" evidence="6">
    <location>
        <begin position="254"/>
        <end position="272"/>
    </location>
</feature>
<dbReference type="RefSeq" id="WP_082349226.1">
    <property type="nucleotide sequence ID" value="NZ_CZVI01000009.1"/>
</dbReference>
<evidence type="ECO:0000256" key="2">
    <source>
        <dbReference type="ARBA" id="ARBA00007511"/>
    </source>
</evidence>
<gene>
    <name evidence="8" type="ORF">JGI4_01561</name>
    <name evidence="7" type="ORF">JGI8_00910</name>
</gene>
<dbReference type="EMBL" id="CZVI01000009">
    <property type="protein sequence ID" value="CUS85516.1"/>
    <property type="molecule type" value="Genomic_DNA"/>
</dbReference>
<accession>A0A0P1LDX3</accession>
<evidence type="ECO:0000313" key="8">
    <source>
        <dbReference type="EMBL" id="CUU06636.1"/>
    </source>
</evidence>